<evidence type="ECO:0000313" key="8">
    <source>
        <dbReference type="Proteomes" id="UP000177396"/>
    </source>
</evidence>
<keyword evidence="6" id="KW-0066">ATP synthesis</keyword>
<accession>A0A1F5YK81</accession>
<keyword evidence="5" id="KW-0472">Membrane</keyword>
<dbReference type="GO" id="GO:0016020">
    <property type="term" value="C:membrane"/>
    <property type="evidence" value="ECO:0007669"/>
    <property type="project" value="UniProtKB-SubCell"/>
</dbReference>
<dbReference type="EMBL" id="MFJB01000021">
    <property type="protein sequence ID" value="OGG00619.1"/>
    <property type="molecule type" value="Genomic_DNA"/>
</dbReference>
<evidence type="ECO:0000256" key="5">
    <source>
        <dbReference type="ARBA" id="ARBA00023136"/>
    </source>
</evidence>
<dbReference type="AlphaFoldDB" id="A0A1F5YK81"/>
<dbReference type="PRINTS" id="PR00125">
    <property type="entry name" value="ATPASEDELTA"/>
</dbReference>
<proteinExistence type="predicted"/>
<comment type="subcellular location">
    <subcellularLocation>
        <location evidence="1">Membrane</location>
    </subcellularLocation>
</comment>
<name>A0A1F5YK81_9BACT</name>
<dbReference type="PROSITE" id="PS00389">
    <property type="entry name" value="ATPASE_DELTA"/>
    <property type="match status" value="1"/>
</dbReference>
<evidence type="ECO:0000256" key="3">
    <source>
        <dbReference type="ARBA" id="ARBA00022781"/>
    </source>
</evidence>
<evidence type="ECO:0000256" key="1">
    <source>
        <dbReference type="ARBA" id="ARBA00004370"/>
    </source>
</evidence>
<organism evidence="7 8">
    <name type="scientific">Candidatus Gottesmanbacteria bacterium RBG_16_38_7b</name>
    <dbReference type="NCBI Taxonomy" id="1798372"/>
    <lineage>
        <taxon>Bacteria</taxon>
        <taxon>Candidatus Gottesmaniibacteriota</taxon>
    </lineage>
</organism>
<protein>
    <submittedName>
        <fullName evidence="7">Uncharacterized protein</fullName>
    </submittedName>
</protein>
<reference evidence="7 8" key="1">
    <citation type="journal article" date="2016" name="Nat. Commun.">
        <title>Thousands of microbial genomes shed light on interconnected biogeochemical processes in an aquifer system.</title>
        <authorList>
            <person name="Anantharaman K."/>
            <person name="Brown C.T."/>
            <person name="Hug L.A."/>
            <person name="Sharon I."/>
            <person name="Castelle C.J."/>
            <person name="Probst A.J."/>
            <person name="Thomas B.C."/>
            <person name="Singh A."/>
            <person name="Wilkins M.J."/>
            <person name="Karaoz U."/>
            <person name="Brodie E.L."/>
            <person name="Williams K.H."/>
            <person name="Hubbard S.S."/>
            <person name="Banfield J.F."/>
        </authorList>
    </citation>
    <scope>NUCLEOTIDE SEQUENCE [LARGE SCALE GENOMIC DNA]</scope>
</reference>
<keyword evidence="3" id="KW-0375">Hydrogen ion transport</keyword>
<evidence type="ECO:0000256" key="6">
    <source>
        <dbReference type="ARBA" id="ARBA00023310"/>
    </source>
</evidence>
<evidence type="ECO:0000256" key="2">
    <source>
        <dbReference type="ARBA" id="ARBA00022448"/>
    </source>
</evidence>
<dbReference type="Pfam" id="PF00213">
    <property type="entry name" value="OSCP"/>
    <property type="match status" value="1"/>
</dbReference>
<evidence type="ECO:0000256" key="4">
    <source>
        <dbReference type="ARBA" id="ARBA00023065"/>
    </source>
</evidence>
<dbReference type="GO" id="GO:0046933">
    <property type="term" value="F:proton-transporting ATP synthase activity, rotational mechanism"/>
    <property type="evidence" value="ECO:0007669"/>
    <property type="project" value="InterPro"/>
</dbReference>
<dbReference type="InterPro" id="IPR020781">
    <property type="entry name" value="ATPase_OSCP/d_CS"/>
</dbReference>
<dbReference type="InterPro" id="IPR000711">
    <property type="entry name" value="ATPase_OSCP/dsu"/>
</dbReference>
<dbReference type="Proteomes" id="UP000177396">
    <property type="component" value="Unassembled WGS sequence"/>
</dbReference>
<evidence type="ECO:0000313" key="7">
    <source>
        <dbReference type="EMBL" id="OGG00619.1"/>
    </source>
</evidence>
<sequence>MTAIITSPIRLTVEQINYLQITLKKIFNEVLPVQNIIDKNILAGFTVKVGEWYLDASLKTELNNLQQILL</sequence>
<gene>
    <name evidence="7" type="ORF">A2153_03360</name>
</gene>
<keyword evidence="2" id="KW-0813">Transport</keyword>
<keyword evidence="4" id="KW-0406">Ion transport</keyword>
<comment type="caution">
    <text evidence="7">The sequence shown here is derived from an EMBL/GenBank/DDBJ whole genome shotgun (WGS) entry which is preliminary data.</text>
</comment>